<name>A0A915DXB7_9BILA</name>
<accession>A0A915DXB7</accession>
<evidence type="ECO:0000256" key="1">
    <source>
        <dbReference type="PIRSR" id="PIRSR000097-2"/>
    </source>
</evidence>
<dbReference type="Proteomes" id="UP000887574">
    <property type="component" value="Unplaced"/>
</dbReference>
<reference evidence="5" key="1">
    <citation type="submission" date="2022-11" db="UniProtKB">
        <authorList>
            <consortium name="WormBaseParasite"/>
        </authorList>
    </citation>
    <scope>IDENTIFICATION</scope>
</reference>
<dbReference type="InterPro" id="IPR036812">
    <property type="entry name" value="NAD(P)_OxRdtase_dom_sf"/>
</dbReference>
<organism evidence="4 5">
    <name type="scientific">Ditylenchus dipsaci</name>
    <dbReference type="NCBI Taxonomy" id="166011"/>
    <lineage>
        <taxon>Eukaryota</taxon>
        <taxon>Metazoa</taxon>
        <taxon>Ecdysozoa</taxon>
        <taxon>Nematoda</taxon>
        <taxon>Chromadorea</taxon>
        <taxon>Rhabditida</taxon>
        <taxon>Tylenchina</taxon>
        <taxon>Tylenchomorpha</taxon>
        <taxon>Sphaerularioidea</taxon>
        <taxon>Anguinidae</taxon>
        <taxon>Anguininae</taxon>
        <taxon>Ditylenchus</taxon>
    </lineage>
</organism>
<feature type="domain" description="NADP-dependent oxidoreductase" evidence="3">
    <location>
        <begin position="20"/>
        <end position="105"/>
    </location>
</feature>
<dbReference type="PIRSF" id="PIRSF000097">
    <property type="entry name" value="AKR"/>
    <property type="match status" value="1"/>
</dbReference>
<evidence type="ECO:0000259" key="3">
    <source>
        <dbReference type="Pfam" id="PF00248"/>
    </source>
</evidence>
<dbReference type="PROSITE" id="PS00063">
    <property type="entry name" value="ALDOKETO_REDUCTASE_3"/>
    <property type="match status" value="1"/>
</dbReference>
<protein>
    <submittedName>
        <fullName evidence="5">NADP-dependent oxidoreductase domain-containing protein</fullName>
    </submittedName>
</protein>
<dbReference type="GO" id="GO:0016491">
    <property type="term" value="F:oxidoreductase activity"/>
    <property type="evidence" value="ECO:0007669"/>
    <property type="project" value="InterPro"/>
</dbReference>
<evidence type="ECO:0000313" key="4">
    <source>
        <dbReference type="Proteomes" id="UP000887574"/>
    </source>
</evidence>
<proteinExistence type="predicted"/>
<dbReference type="InterPro" id="IPR023210">
    <property type="entry name" value="NADP_OxRdtase_dom"/>
</dbReference>
<dbReference type="Gene3D" id="3.20.20.100">
    <property type="entry name" value="NADP-dependent oxidoreductase domain"/>
    <property type="match status" value="2"/>
</dbReference>
<dbReference type="CDD" id="cd19071">
    <property type="entry name" value="AKR_AKR1-5-like"/>
    <property type="match status" value="1"/>
</dbReference>
<feature type="domain" description="NADP-dependent oxidoreductase" evidence="3">
    <location>
        <begin position="135"/>
        <end position="190"/>
    </location>
</feature>
<dbReference type="InterPro" id="IPR020471">
    <property type="entry name" value="AKR"/>
</dbReference>
<dbReference type="SUPFAM" id="SSF51430">
    <property type="entry name" value="NAD(P)-linked oxidoreductase"/>
    <property type="match status" value="1"/>
</dbReference>
<feature type="binding site" evidence="1">
    <location>
        <position position="99"/>
    </location>
    <ligand>
        <name>substrate</name>
    </ligand>
</feature>
<sequence>MIYFKDWHVAIQARRGGQEVKIALSNGYKLLDCAQACENQAEIGAALKNLFDNGVVKREEVFITSKVWNTFHSYNLAMQSVEMTLAELQIDYLDLCLIHWPMGYKEGGACFLGKVIKCSFRMSTTWTPGKPWSRNIKQIQRVMDNCEIKPAVLQVECHPYFQQNVLIEFCNKNSIAVTAYSPLGNPAMPSTNLVIQISAQVLIQRGICVIVKSVSESRIKENNNIWDFTLTEEEMTKMKSLDRNMRFLDLKQTEAKGHPHFPW</sequence>
<evidence type="ECO:0000313" key="5">
    <source>
        <dbReference type="WBParaSite" id="jg24664"/>
    </source>
</evidence>
<dbReference type="WBParaSite" id="jg24664">
    <property type="protein sequence ID" value="jg24664"/>
    <property type="gene ID" value="jg24664"/>
</dbReference>
<keyword evidence="4" id="KW-1185">Reference proteome</keyword>
<dbReference type="AlphaFoldDB" id="A0A915DXB7"/>
<feature type="site" description="Lowers pKa of active site Tyr" evidence="2">
    <location>
        <position position="66"/>
    </location>
</feature>
<dbReference type="PRINTS" id="PR00069">
    <property type="entry name" value="ALDKETRDTASE"/>
</dbReference>
<dbReference type="InterPro" id="IPR018170">
    <property type="entry name" value="Aldo/ket_reductase_CS"/>
</dbReference>
<dbReference type="Pfam" id="PF00248">
    <property type="entry name" value="Aldo_ket_red"/>
    <property type="match status" value="2"/>
</dbReference>
<dbReference type="PANTHER" id="PTHR11732">
    <property type="entry name" value="ALDO/KETO REDUCTASE"/>
    <property type="match status" value="1"/>
</dbReference>
<evidence type="ECO:0000256" key="2">
    <source>
        <dbReference type="PIRSR" id="PIRSR000097-3"/>
    </source>
</evidence>